<proteinExistence type="predicted"/>
<dbReference type="AlphaFoldDB" id="A0A0E9TA43"/>
<dbReference type="EMBL" id="GBXM01058086">
    <property type="protein sequence ID" value="JAH50491.1"/>
    <property type="molecule type" value="Transcribed_RNA"/>
</dbReference>
<protein>
    <submittedName>
        <fullName evidence="1">Uncharacterized protein</fullName>
    </submittedName>
</protein>
<organism evidence="1">
    <name type="scientific">Anguilla anguilla</name>
    <name type="common">European freshwater eel</name>
    <name type="synonym">Muraena anguilla</name>
    <dbReference type="NCBI Taxonomy" id="7936"/>
    <lineage>
        <taxon>Eukaryota</taxon>
        <taxon>Metazoa</taxon>
        <taxon>Chordata</taxon>
        <taxon>Craniata</taxon>
        <taxon>Vertebrata</taxon>
        <taxon>Euteleostomi</taxon>
        <taxon>Actinopterygii</taxon>
        <taxon>Neopterygii</taxon>
        <taxon>Teleostei</taxon>
        <taxon>Anguilliformes</taxon>
        <taxon>Anguillidae</taxon>
        <taxon>Anguilla</taxon>
    </lineage>
</organism>
<evidence type="ECO:0000313" key="1">
    <source>
        <dbReference type="EMBL" id="JAH50491.1"/>
    </source>
</evidence>
<accession>A0A0E9TA43</accession>
<name>A0A0E9TA43_ANGAN</name>
<sequence length="23" mass="2633">MLSVFIISYLFSIANMKWDIGPS</sequence>
<reference evidence="1" key="2">
    <citation type="journal article" date="2015" name="Fish Shellfish Immunol.">
        <title>Early steps in the European eel (Anguilla anguilla)-Vibrio vulnificus interaction in the gills: Role of the RtxA13 toxin.</title>
        <authorList>
            <person name="Callol A."/>
            <person name="Pajuelo D."/>
            <person name="Ebbesson L."/>
            <person name="Teles M."/>
            <person name="MacKenzie S."/>
            <person name="Amaro C."/>
        </authorList>
    </citation>
    <scope>NUCLEOTIDE SEQUENCE</scope>
</reference>
<reference evidence="1" key="1">
    <citation type="submission" date="2014-11" db="EMBL/GenBank/DDBJ databases">
        <authorList>
            <person name="Amaro Gonzalez C."/>
        </authorList>
    </citation>
    <scope>NUCLEOTIDE SEQUENCE</scope>
</reference>